<dbReference type="SUPFAM" id="SSF53901">
    <property type="entry name" value="Thiolase-like"/>
    <property type="match status" value="1"/>
</dbReference>
<dbReference type="InterPro" id="IPR020615">
    <property type="entry name" value="Thiolase_acyl_enz_int_AS"/>
</dbReference>
<name>A0A382R8B0_9ZZZZ</name>
<dbReference type="PANTHER" id="PTHR18919:SF107">
    <property type="entry name" value="ACETYL-COA ACETYLTRANSFERASE, CYTOSOLIC"/>
    <property type="match status" value="1"/>
</dbReference>
<feature type="non-terminal residue" evidence="5">
    <location>
        <position position="131"/>
    </location>
</feature>
<evidence type="ECO:0000256" key="1">
    <source>
        <dbReference type="ARBA" id="ARBA00010982"/>
    </source>
</evidence>
<proteinExistence type="inferred from homology"/>
<evidence type="ECO:0000256" key="3">
    <source>
        <dbReference type="ARBA" id="ARBA00023315"/>
    </source>
</evidence>
<gene>
    <name evidence="5" type="ORF">METZ01_LOCUS346102</name>
</gene>
<dbReference type="Pfam" id="PF00108">
    <property type="entry name" value="Thiolase_N"/>
    <property type="match status" value="1"/>
</dbReference>
<organism evidence="5">
    <name type="scientific">marine metagenome</name>
    <dbReference type="NCBI Taxonomy" id="408172"/>
    <lineage>
        <taxon>unclassified sequences</taxon>
        <taxon>metagenomes</taxon>
        <taxon>ecological metagenomes</taxon>
    </lineage>
</organism>
<dbReference type="Gene3D" id="3.40.47.10">
    <property type="match status" value="1"/>
</dbReference>
<dbReference type="EMBL" id="UINC01119433">
    <property type="protein sequence ID" value="SVC93248.1"/>
    <property type="molecule type" value="Genomic_DNA"/>
</dbReference>
<feature type="domain" description="Thiolase N-terminal" evidence="4">
    <location>
        <begin position="4"/>
        <end position="130"/>
    </location>
</feature>
<keyword evidence="3" id="KW-0012">Acyltransferase</keyword>
<evidence type="ECO:0000256" key="2">
    <source>
        <dbReference type="ARBA" id="ARBA00022679"/>
    </source>
</evidence>
<evidence type="ECO:0000313" key="5">
    <source>
        <dbReference type="EMBL" id="SVC93248.1"/>
    </source>
</evidence>
<reference evidence="5" key="1">
    <citation type="submission" date="2018-05" db="EMBL/GenBank/DDBJ databases">
        <authorList>
            <person name="Lanie J.A."/>
            <person name="Ng W.-L."/>
            <person name="Kazmierczak K.M."/>
            <person name="Andrzejewski T.M."/>
            <person name="Davidsen T.M."/>
            <person name="Wayne K.J."/>
            <person name="Tettelin H."/>
            <person name="Glass J.I."/>
            <person name="Rusch D."/>
            <person name="Podicherti R."/>
            <person name="Tsui H.-C.T."/>
            <person name="Winkler M.E."/>
        </authorList>
    </citation>
    <scope>NUCLEOTIDE SEQUENCE</scope>
</reference>
<dbReference type="PANTHER" id="PTHR18919">
    <property type="entry name" value="ACETYL-COA C-ACYLTRANSFERASE"/>
    <property type="match status" value="1"/>
</dbReference>
<dbReference type="InterPro" id="IPR020616">
    <property type="entry name" value="Thiolase_N"/>
</dbReference>
<accession>A0A382R8B0</accession>
<sequence>MEDVVLVSGVRTAIGRFNGSLANTPASDLGSTVIKEAVKQAGIEPGVVDQVIMGIVGQVAEDAYLSRVATIKAGLEIETPAVNVNRLCGSGLEAINSAARYIETGDAEVVVAGGAENMTRLPYYLRKARSG</sequence>
<dbReference type="InterPro" id="IPR016039">
    <property type="entry name" value="Thiolase-like"/>
</dbReference>
<comment type="similarity">
    <text evidence="1">Belongs to the thiolase-like superfamily. Thiolase family.</text>
</comment>
<evidence type="ECO:0000259" key="4">
    <source>
        <dbReference type="Pfam" id="PF00108"/>
    </source>
</evidence>
<keyword evidence="2" id="KW-0808">Transferase</keyword>
<protein>
    <recommendedName>
        <fullName evidence="4">Thiolase N-terminal domain-containing protein</fullName>
    </recommendedName>
</protein>
<dbReference type="GO" id="GO:0016747">
    <property type="term" value="F:acyltransferase activity, transferring groups other than amino-acyl groups"/>
    <property type="evidence" value="ECO:0007669"/>
    <property type="project" value="InterPro"/>
</dbReference>
<dbReference type="AlphaFoldDB" id="A0A382R8B0"/>
<dbReference type="PROSITE" id="PS00098">
    <property type="entry name" value="THIOLASE_1"/>
    <property type="match status" value="1"/>
</dbReference>